<dbReference type="InterPro" id="IPR006553">
    <property type="entry name" value="Leu-rich_rpt_Cys-con_subtyp"/>
</dbReference>
<reference evidence="1" key="1">
    <citation type="submission" date="2021-02" db="EMBL/GenBank/DDBJ databases">
        <title>Psilocybe cubensis genome.</title>
        <authorList>
            <person name="Mckernan K.J."/>
            <person name="Crawford S."/>
            <person name="Trippe A."/>
            <person name="Kane L.T."/>
            <person name="Mclaughlin S."/>
        </authorList>
    </citation>
    <scope>NUCLEOTIDE SEQUENCE [LARGE SCALE GENOMIC DNA]</scope>
    <source>
        <strain evidence="1">MGC-MH-2018</strain>
    </source>
</reference>
<gene>
    <name evidence="1" type="ORF">JR316_005700</name>
</gene>
<dbReference type="OrthoDB" id="10257471at2759"/>
<accession>A0A8H8CLK5</accession>
<sequence length="449" mass="50502">MLLRKDPESAKSFHEDMMKITNRLPSEEEYRRVRHLILEQAQEDVSDEQLAQVLALCPHLETVVLTGVAETTDRTIVVLAEKAINLLGLNLSGCTQITDVGVLEITNKSLPLQWLQLNGVVGLTDPSISAIAKTCSRLIELEVSDLPLLTPSAVRDIWSFSRKLRTFRLANNPLLTDKAFPSPINSVAYTELGQNDEKPLPPRPITWLEQLPPLILRHTAENLRLLDVSFCKITDEAVEGIVSHAPRIQTFILSGCSLLTDKALESISKLHDHLDVLMLAHVSNVTDRAVVRLARSCTNLRCVDVAYLSVFELAALPSLRRLSLVRVHKLTDIGIFALAEQATGLERLYLSYCDHLSLDAIHLLLRKLERLQHLTATGIPSLSRRGVRRFSEPTPANCDPDQQVAFCVFNGENVVRLRRFLDKEDKRRREAEARNVPFITRSDDKLDLY</sequence>
<dbReference type="PANTHER" id="PTHR13318:SF95">
    <property type="entry name" value="F-BOX PROTEIN YLR352W"/>
    <property type="match status" value="1"/>
</dbReference>
<evidence type="ECO:0008006" key="2">
    <source>
        <dbReference type="Google" id="ProtNLM"/>
    </source>
</evidence>
<comment type="caution">
    <text evidence="1">The sequence shown here is derived from an EMBL/GenBank/DDBJ whole genome shotgun (WGS) entry which is preliminary data.</text>
</comment>
<dbReference type="InterPro" id="IPR032675">
    <property type="entry name" value="LRR_dom_sf"/>
</dbReference>
<dbReference type="PANTHER" id="PTHR13318">
    <property type="entry name" value="PARTNER OF PAIRED, ISOFORM B-RELATED"/>
    <property type="match status" value="1"/>
</dbReference>
<evidence type="ECO:0000313" key="1">
    <source>
        <dbReference type="EMBL" id="KAG5169144.1"/>
    </source>
</evidence>
<proteinExistence type="predicted"/>
<dbReference type="SUPFAM" id="SSF52047">
    <property type="entry name" value="RNI-like"/>
    <property type="match status" value="1"/>
</dbReference>
<dbReference type="InterPro" id="IPR001611">
    <property type="entry name" value="Leu-rich_rpt"/>
</dbReference>
<protein>
    <recommendedName>
        <fullName evidence="2">RNI-like protein</fullName>
    </recommendedName>
</protein>
<dbReference type="AlphaFoldDB" id="A0A8H8CLK5"/>
<dbReference type="SMART" id="SM00367">
    <property type="entry name" value="LRR_CC"/>
    <property type="match status" value="9"/>
</dbReference>
<dbReference type="GO" id="GO:0031146">
    <property type="term" value="P:SCF-dependent proteasomal ubiquitin-dependent protein catabolic process"/>
    <property type="evidence" value="ECO:0007669"/>
    <property type="project" value="TreeGrafter"/>
</dbReference>
<name>A0A8H8CLK5_PSICU</name>
<dbReference type="EMBL" id="JAFIQS010000005">
    <property type="protein sequence ID" value="KAG5169144.1"/>
    <property type="molecule type" value="Genomic_DNA"/>
</dbReference>
<dbReference type="Pfam" id="PF13516">
    <property type="entry name" value="LRR_6"/>
    <property type="match status" value="2"/>
</dbReference>
<dbReference type="GO" id="GO:0019005">
    <property type="term" value="C:SCF ubiquitin ligase complex"/>
    <property type="evidence" value="ECO:0007669"/>
    <property type="project" value="TreeGrafter"/>
</dbReference>
<organism evidence="1">
    <name type="scientific">Psilocybe cubensis</name>
    <name type="common">Psychedelic mushroom</name>
    <name type="synonym">Stropharia cubensis</name>
    <dbReference type="NCBI Taxonomy" id="181762"/>
    <lineage>
        <taxon>Eukaryota</taxon>
        <taxon>Fungi</taxon>
        <taxon>Dikarya</taxon>
        <taxon>Basidiomycota</taxon>
        <taxon>Agaricomycotina</taxon>
        <taxon>Agaricomycetes</taxon>
        <taxon>Agaricomycetidae</taxon>
        <taxon>Agaricales</taxon>
        <taxon>Agaricineae</taxon>
        <taxon>Strophariaceae</taxon>
        <taxon>Psilocybe</taxon>
    </lineage>
</organism>
<dbReference type="Gene3D" id="3.80.10.10">
    <property type="entry name" value="Ribonuclease Inhibitor"/>
    <property type="match status" value="2"/>
</dbReference>